<dbReference type="SUPFAM" id="SSF56672">
    <property type="entry name" value="DNA/RNA polymerases"/>
    <property type="match status" value="1"/>
</dbReference>
<dbReference type="Pfam" id="PF00817">
    <property type="entry name" value="IMS"/>
    <property type="match status" value="1"/>
</dbReference>
<comment type="similarity">
    <text evidence="1">Belongs to the DNA polymerase type-Y family.</text>
</comment>
<proteinExistence type="inferred from homology"/>
<dbReference type="InterPro" id="IPR025188">
    <property type="entry name" value="DUF4113"/>
</dbReference>
<keyword evidence="5" id="KW-0742">SOS response</keyword>
<dbReference type="Gene3D" id="3.30.70.270">
    <property type="match status" value="1"/>
</dbReference>
<dbReference type="RefSeq" id="WP_149099886.1">
    <property type="nucleotide sequence ID" value="NZ_BMMG01000006.1"/>
</dbReference>
<evidence type="ECO:0000259" key="6">
    <source>
        <dbReference type="PROSITE" id="PS50173"/>
    </source>
</evidence>
<reference evidence="7 9" key="2">
    <citation type="submission" date="2019-09" db="EMBL/GenBank/DDBJ databases">
        <title>A bacterium isolated from glacier soil.</title>
        <authorList>
            <person name="Liu Q."/>
        </authorList>
    </citation>
    <scope>NUCLEOTIDE SEQUENCE [LARGE SCALE GENOMIC DNA]</scope>
    <source>
        <strain evidence="7 9">MDT1-10-3</strain>
    </source>
</reference>
<feature type="domain" description="UmuC" evidence="6">
    <location>
        <begin position="5"/>
        <end position="189"/>
    </location>
</feature>
<sequence>MSTLFALCDCNNFYASCERAFQPSLNGKPVVVLSNNDGCVIARSNESKALGIQMGTPFFQIRDLVECGDLHAFSSNYTLYGDISSRVMRGLAEFAPSVEVYSIDESFLDLSNMLGKDMNAYCRQIKESVLQWTKIPISLGVAPTKALAKVANRLAKKSAKANGVLVLTDPHHITAALKATSIEDVWGVGRQYAKLLRRHGVETAYDFTLKQDAWVKKHMAVVGLRLVKELRGESCLDLDEVSPPKKGICTSRSFGERLTELNDLVEATANYAAKCAKKLRKQKSCAKVVTVFVQTNHFSERDAQYFNSKTIAMPVATSSDLELIHYATLALKSIYRAGYRYKKTGVILKEIVPDNQIQYDLLDTVDREKHGSIMETVDKLTTRYGRDVVKVGTQGLGNSWQLKCERKSPCYTTRLSDLPIVNNSV</sequence>
<comment type="caution">
    <text evidence="7">The sequence shown here is derived from an EMBL/GenBank/DDBJ whole genome shotgun (WGS) entry which is preliminary data.</text>
</comment>
<evidence type="ECO:0000256" key="5">
    <source>
        <dbReference type="ARBA" id="ARBA00023236"/>
    </source>
</evidence>
<dbReference type="GO" id="GO:0009432">
    <property type="term" value="P:SOS response"/>
    <property type="evidence" value="ECO:0007669"/>
    <property type="project" value="UniProtKB-KW"/>
</dbReference>
<dbReference type="SUPFAM" id="SSF100879">
    <property type="entry name" value="Lesion bypass DNA polymerase (Y-family), little finger domain"/>
    <property type="match status" value="1"/>
</dbReference>
<gene>
    <name evidence="8" type="ORF">ACD591_10160</name>
    <name evidence="7" type="ORF">FOE74_17315</name>
</gene>
<dbReference type="GO" id="GO:0006281">
    <property type="term" value="P:DNA repair"/>
    <property type="evidence" value="ECO:0007669"/>
    <property type="project" value="UniProtKB-KW"/>
</dbReference>
<dbReference type="PANTHER" id="PTHR11076:SF34">
    <property type="entry name" value="PROTEIN UMUC"/>
    <property type="match status" value="1"/>
</dbReference>
<dbReference type="GO" id="GO:0003684">
    <property type="term" value="F:damaged DNA binding"/>
    <property type="evidence" value="ECO:0007669"/>
    <property type="project" value="InterPro"/>
</dbReference>
<accession>A0A5M8Q7K0</accession>
<dbReference type="Gene3D" id="3.30.1490.100">
    <property type="entry name" value="DNA polymerase, Y-family, little finger domain"/>
    <property type="match status" value="1"/>
</dbReference>
<dbReference type="Pfam" id="PF11799">
    <property type="entry name" value="IMS_C"/>
    <property type="match status" value="1"/>
</dbReference>
<evidence type="ECO:0000256" key="4">
    <source>
        <dbReference type="ARBA" id="ARBA00023204"/>
    </source>
</evidence>
<evidence type="ECO:0000256" key="1">
    <source>
        <dbReference type="ARBA" id="ARBA00010945"/>
    </source>
</evidence>
<evidence type="ECO:0000256" key="2">
    <source>
        <dbReference type="ARBA" id="ARBA00022763"/>
    </source>
</evidence>
<keyword evidence="10" id="KW-1185">Reference proteome</keyword>
<dbReference type="EMBL" id="JBGOGF010000005">
    <property type="protein sequence ID" value="MFA1771656.1"/>
    <property type="molecule type" value="Genomic_DNA"/>
</dbReference>
<dbReference type="GO" id="GO:0042276">
    <property type="term" value="P:error-prone translesion synthesis"/>
    <property type="evidence" value="ECO:0007669"/>
    <property type="project" value="TreeGrafter"/>
</dbReference>
<evidence type="ECO:0000313" key="7">
    <source>
        <dbReference type="EMBL" id="KAA6431867.1"/>
    </source>
</evidence>
<keyword evidence="3" id="KW-0741">SOS mutagenesis</keyword>
<dbReference type="InterPro" id="IPR017961">
    <property type="entry name" value="DNA_pol_Y-fam_little_finger"/>
</dbReference>
<keyword evidence="4" id="KW-0234">DNA repair</keyword>
<evidence type="ECO:0000256" key="3">
    <source>
        <dbReference type="ARBA" id="ARBA00023199"/>
    </source>
</evidence>
<dbReference type="PANTHER" id="PTHR11076">
    <property type="entry name" value="DNA REPAIR POLYMERASE UMUC / TRANSFERASE FAMILY MEMBER"/>
    <property type="match status" value="1"/>
</dbReference>
<dbReference type="OrthoDB" id="9808813at2"/>
<evidence type="ECO:0000313" key="8">
    <source>
        <dbReference type="EMBL" id="MFA1771656.1"/>
    </source>
</evidence>
<dbReference type="Proteomes" id="UP001570846">
    <property type="component" value="Unassembled WGS sequence"/>
</dbReference>
<reference evidence="7 9" key="1">
    <citation type="submission" date="2019-07" db="EMBL/GenBank/DDBJ databases">
        <authorList>
            <person name="Qu J.-H."/>
        </authorList>
    </citation>
    <scope>NUCLEOTIDE SEQUENCE [LARGE SCALE GENOMIC DNA]</scope>
    <source>
        <strain evidence="7 9">MDT1-10-3</strain>
    </source>
</reference>
<keyword evidence="2" id="KW-0227">DNA damage</keyword>
<dbReference type="Proteomes" id="UP000323866">
    <property type="component" value="Unassembled WGS sequence"/>
</dbReference>
<dbReference type="PROSITE" id="PS50173">
    <property type="entry name" value="UMUC"/>
    <property type="match status" value="1"/>
</dbReference>
<dbReference type="InterPro" id="IPR036775">
    <property type="entry name" value="DNA_pol_Y-fam_lit_finger_sf"/>
</dbReference>
<reference evidence="8 10" key="3">
    <citation type="submission" date="2024-08" db="EMBL/GenBank/DDBJ databases">
        <authorList>
            <person name="Wei W."/>
        </authorList>
    </citation>
    <scope>NUCLEOTIDE SEQUENCE [LARGE SCALE GENOMIC DNA]</scope>
    <source>
        <strain evidence="8 10">XU2</strain>
    </source>
</reference>
<dbReference type="InterPro" id="IPR043128">
    <property type="entry name" value="Rev_trsase/Diguanyl_cyclase"/>
</dbReference>
<evidence type="ECO:0000313" key="10">
    <source>
        <dbReference type="Proteomes" id="UP001570846"/>
    </source>
</evidence>
<dbReference type="InterPro" id="IPR043502">
    <property type="entry name" value="DNA/RNA_pol_sf"/>
</dbReference>
<dbReference type="NCBIfam" id="NF002955">
    <property type="entry name" value="PRK03609.1"/>
    <property type="match status" value="1"/>
</dbReference>
<dbReference type="GO" id="GO:0005829">
    <property type="term" value="C:cytosol"/>
    <property type="evidence" value="ECO:0007669"/>
    <property type="project" value="TreeGrafter"/>
</dbReference>
<dbReference type="Pfam" id="PF13438">
    <property type="entry name" value="DUF4113"/>
    <property type="match status" value="1"/>
</dbReference>
<organism evidence="7 9">
    <name type="scientific">Rufibacter glacialis</name>
    <dbReference type="NCBI Taxonomy" id="1259555"/>
    <lineage>
        <taxon>Bacteria</taxon>
        <taxon>Pseudomonadati</taxon>
        <taxon>Bacteroidota</taxon>
        <taxon>Cytophagia</taxon>
        <taxon>Cytophagales</taxon>
        <taxon>Hymenobacteraceae</taxon>
        <taxon>Rufibacter</taxon>
    </lineage>
</organism>
<protein>
    <submittedName>
        <fullName evidence="7">Y-family DNA polymerase</fullName>
    </submittedName>
</protein>
<dbReference type="Gene3D" id="3.40.1170.60">
    <property type="match status" value="1"/>
</dbReference>
<dbReference type="AlphaFoldDB" id="A0A5M8Q7K0"/>
<dbReference type="EMBL" id="VKKZ01000023">
    <property type="protein sequence ID" value="KAA6431867.1"/>
    <property type="molecule type" value="Genomic_DNA"/>
</dbReference>
<name>A0A5M8Q7K0_9BACT</name>
<dbReference type="CDD" id="cd01700">
    <property type="entry name" value="PolY_Pol_V_umuC"/>
    <property type="match status" value="1"/>
</dbReference>
<dbReference type="GO" id="GO:0003887">
    <property type="term" value="F:DNA-directed DNA polymerase activity"/>
    <property type="evidence" value="ECO:0007669"/>
    <property type="project" value="TreeGrafter"/>
</dbReference>
<evidence type="ECO:0000313" key="9">
    <source>
        <dbReference type="Proteomes" id="UP000323866"/>
    </source>
</evidence>
<dbReference type="InterPro" id="IPR001126">
    <property type="entry name" value="UmuC"/>
</dbReference>
<dbReference type="InterPro" id="IPR050116">
    <property type="entry name" value="DNA_polymerase-Y"/>
</dbReference>